<reference evidence="3 5" key="2">
    <citation type="submission" date="2016-10" db="EMBL/GenBank/DDBJ databases">
        <authorList>
            <person name="de Groot N.N."/>
        </authorList>
    </citation>
    <scope>NUCLEOTIDE SEQUENCE [LARGE SCALE GENOMIC DNA]</scope>
    <source>
        <strain evidence="3 5">DSM 2895</strain>
    </source>
</reference>
<dbReference type="GeneID" id="42306002"/>
<dbReference type="Pfam" id="PF13518">
    <property type="entry name" value="HTH_28"/>
    <property type="match status" value="1"/>
</dbReference>
<sequence length="71" mass="8507">MAKKGQKFKTYSFELKKQVAEMRLQGKTKKQVAELLGIEDIGRLKVWMRKYREQGEFSILEHRGRRTDYVD</sequence>
<reference evidence="2 4" key="1">
    <citation type="submission" date="2015-07" db="EMBL/GenBank/DDBJ databases">
        <title>Fjat-14205 dsm 2895.</title>
        <authorList>
            <person name="Liu B."/>
            <person name="Wang J."/>
            <person name="Zhu Y."/>
            <person name="Liu G."/>
            <person name="Chen Q."/>
            <person name="Chen Z."/>
            <person name="Lan J."/>
            <person name="Che J."/>
            <person name="Ge C."/>
            <person name="Shi H."/>
            <person name="Pan Z."/>
            <person name="Liu X."/>
        </authorList>
    </citation>
    <scope>NUCLEOTIDE SEQUENCE [LARGE SCALE GENOMIC DNA]</scope>
    <source>
        <strain evidence="2 4">DSM 2895</strain>
    </source>
</reference>
<organism evidence="2 4">
    <name type="scientific">Aneurinibacillus migulanus</name>
    <name type="common">Bacillus migulanus</name>
    <dbReference type="NCBI Taxonomy" id="47500"/>
    <lineage>
        <taxon>Bacteria</taxon>
        <taxon>Bacillati</taxon>
        <taxon>Bacillota</taxon>
        <taxon>Bacilli</taxon>
        <taxon>Bacillales</taxon>
        <taxon>Paenibacillaceae</taxon>
        <taxon>Aneurinibacillus group</taxon>
        <taxon>Aneurinibacillus</taxon>
    </lineage>
</organism>
<feature type="domain" description="Insertion element IS150 protein InsJ-like helix-turn-helix" evidence="1">
    <location>
        <begin position="16"/>
        <end position="65"/>
    </location>
</feature>
<dbReference type="SUPFAM" id="SSF46689">
    <property type="entry name" value="Homeodomain-like"/>
    <property type="match status" value="1"/>
</dbReference>
<evidence type="ECO:0000259" key="1">
    <source>
        <dbReference type="Pfam" id="PF13518"/>
    </source>
</evidence>
<dbReference type="Proteomes" id="UP000037269">
    <property type="component" value="Unassembled WGS sequence"/>
</dbReference>
<protein>
    <submittedName>
        <fullName evidence="3">Helix-turn-helix domain-containing protein</fullName>
    </submittedName>
</protein>
<accession>A0A0M0H288</accession>
<dbReference type="InterPro" id="IPR009057">
    <property type="entry name" value="Homeodomain-like_sf"/>
</dbReference>
<dbReference type="AlphaFoldDB" id="A0A0M0H288"/>
<proteinExistence type="predicted"/>
<dbReference type="OrthoDB" id="2476570at2"/>
<dbReference type="RefSeq" id="WP_043068914.1">
    <property type="nucleotide sequence ID" value="NZ_BJOA01000054.1"/>
</dbReference>
<dbReference type="EMBL" id="LGUG01000004">
    <property type="protein sequence ID" value="KON96189.1"/>
    <property type="molecule type" value="Genomic_DNA"/>
</dbReference>
<dbReference type="PATRIC" id="fig|47500.9.peg.3848"/>
<evidence type="ECO:0000313" key="5">
    <source>
        <dbReference type="Proteomes" id="UP000182836"/>
    </source>
</evidence>
<evidence type="ECO:0000313" key="3">
    <source>
        <dbReference type="EMBL" id="SDI74671.1"/>
    </source>
</evidence>
<dbReference type="InterPro" id="IPR055247">
    <property type="entry name" value="InsJ-like_HTH"/>
</dbReference>
<gene>
    <name evidence="2" type="ORF">AF333_12545</name>
    <name evidence="3" type="ORF">SAMN04487909_10782</name>
</gene>
<name>A0A0M0H288_ANEMI</name>
<dbReference type="Proteomes" id="UP000182836">
    <property type="component" value="Unassembled WGS sequence"/>
</dbReference>
<evidence type="ECO:0000313" key="2">
    <source>
        <dbReference type="EMBL" id="KON96189.1"/>
    </source>
</evidence>
<keyword evidence="4" id="KW-1185">Reference proteome</keyword>
<evidence type="ECO:0000313" key="4">
    <source>
        <dbReference type="Proteomes" id="UP000037269"/>
    </source>
</evidence>
<dbReference type="EMBL" id="FNED01000007">
    <property type="protein sequence ID" value="SDI74671.1"/>
    <property type="molecule type" value="Genomic_DNA"/>
</dbReference>